<reference evidence="1 2" key="1">
    <citation type="submission" date="2018-10" db="EMBL/GenBank/DDBJ databases">
        <title>Genomic Encyclopedia of Archaeal and Bacterial Type Strains, Phase II (KMG-II): from individual species to whole genera.</title>
        <authorList>
            <person name="Goeker M."/>
        </authorList>
    </citation>
    <scope>NUCLEOTIDE SEQUENCE [LARGE SCALE GENOMIC DNA]</scope>
    <source>
        <strain evidence="1 2">DSM 45657</strain>
    </source>
</reference>
<keyword evidence="2" id="KW-1185">Reference proteome</keyword>
<evidence type="ECO:0000313" key="1">
    <source>
        <dbReference type="EMBL" id="RLK55365.1"/>
    </source>
</evidence>
<protein>
    <recommendedName>
        <fullName evidence="3">SalK</fullName>
    </recommendedName>
</protein>
<accession>A0A421AZW5</accession>
<dbReference type="OrthoDB" id="157052at2"/>
<gene>
    <name evidence="1" type="ORF">CLV68_4850</name>
</gene>
<dbReference type="AlphaFoldDB" id="A0A421AZW5"/>
<dbReference type="Pfam" id="PF21863">
    <property type="entry name" value="HTH_67"/>
    <property type="match status" value="1"/>
</dbReference>
<dbReference type="Proteomes" id="UP000282454">
    <property type="component" value="Unassembled WGS sequence"/>
</dbReference>
<comment type="caution">
    <text evidence="1">The sequence shown here is derived from an EMBL/GenBank/DDBJ whole genome shotgun (WGS) entry which is preliminary data.</text>
</comment>
<dbReference type="InterPro" id="IPR054058">
    <property type="entry name" value="HTH_67"/>
</dbReference>
<dbReference type="RefSeq" id="WP_121393159.1">
    <property type="nucleotide sequence ID" value="NZ_RCDD01000004.1"/>
</dbReference>
<evidence type="ECO:0000313" key="2">
    <source>
        <dbReference type="Proteomes" id="UP000282454"/>
    </source>
</evidence>
<name>A0A421AZW5_9PSEU</name>
<organism evidence="1 2">
    <name type="scientific">Actinokineospora cianjurensis</name>
    <dbReference type="NCBI Taxonomy" id="585224"/>
    <lineage>
        <taxon>Bacteria</taxon>
        <taxon>Bacillati</taxon>
        <taxon>Actinomycetota</taxon>
        <taxon>Actinomycetes</taxon>
        <taxon>Pseudonocardiales</taxon>
        <taxon>Pseudonocardiaceae</taxon>
        <taxon>Actinokineospora</taxon>
    </lineage>
</organism>
<dbReference type="NCBIfam" id="NF047719">
    <property type="entry name" value="SCO6745_fam_HTH"/>
    <property type="match status" value="1"/>
</dbReference>
<evidence type="ECO:0008006" key="3">
    <source>
        <dbReference type="Google" id="ProtNLM"/>
    </source>
</evidence>
<proteinExistence type="predicted"/>
<sequence length="299" mass="31985">MNKGTAVDPRTLWQCFEPYHAVTYFTPESIAETDALGCQGRWMGYFGLRAAPLGAAPGWLVGSLFYTFHASRVQRQVPAVWSVAEPADFLAARLRGVDGALRRLLGDEVVEGPDVAEAADLARSIVEWVPTAGRPLGAANAALPVPEQPHLALWQVATTLRESRGDGHVAALVTAGLDPVEALVAFAADRGLTSAYLQAARNVPEGEWADAETRLLERDLLAAPGVLTDFGVELRQSVEDLTDEAAAAPWLELGEQGTARFVSLLAPLALRITRLNDVMRPNPMALAPEHRLAELAGAG</sequence>
<dbReference type="EMBL" id="RCDD01000004">
    <property type="protein sequence ID" value="RLK55365.1"/>
    <property type="molecule type" value="Genomic_DNA"/>
</dbReference>